<evidence type="ECO:0000313" key="4">
    <source>
        <dbReference type="Proteomes" id="UP000011607"/>
    </source>
</evidence>
<reference evidence="3 4" key="1">
    <citation type="journal article" date="2014" name="PLoS Genet.">
        <title>Phylogenetically driven sequencing of extremely halophilic archaea reveals strategies for static and dynamic osmo-response.</title>
        <authorList>
            <person name="Becker E.A."/>
            <person name="Seitzer P.M."/>
            <person name="Tritt A."/>
            <person name="Larsen D."/>
            <person name="Krusor M."/>
            <person name="Yao A.I."/>
            <person name="Wu D."/>
            <person name="Madern D."/>
            <person name="Eisen J.A."/>
            <person name="Darling A.E."/>
            <person name="Facciotti M.T."/>
        </authorList>
    </citation>
    <scope>NUCLEOTIDE SEQUENCE [LARGE SCALE GENOMIC DNA]</scope>
    <source>
        <strain evidence="3 4">JCM 10879</strain>
    </source>
</reference>
<sequence>MTDGPGNHDRRDSRGTDETADADAPSDSPTVDHEIIARARIHAREVVDGEEYDLPVDRSALEWTTSARARRRAGACRWDADREVATIVLSRLAYEHYDWPEFAAVVRHELVHAWEFQQFGDSGHGQRFRERAAAVDAPRHCRSFADPRYVLRCLTDDCPWRAQRHRASRPVKTPDRYRCGACGGDYEVEHVESGRTWTTASGYGGARAALGDDW</sequence>
<feature type="domain" description="SprT-like" evidence="2">
    <location>
        <begin position="39"/>
        <end position="189"/>
    </location>
</feature>
<dbReference type="PATRIC" id="fig|1227454.3.peg.1279"/>
<dbReference type="STRING" id="1227454.C446_06385"/>
<evidence type="ECO:0000256" key="1">
    <source>
        <dbReference type="SAM" id="MobiDB-lite"/>
    </source>
</evidence>
<accession>M0M6Y9</accession>
<dbReference type="InterPro" id="IPR006640">
    <property type="entry name" value="SprT-like_domain"/>
</dbReference>
<feature type="compositionally biased region" description="Basic and acidic residues" evidence="1">
    <location>
        <begin position="1"/>
        <end position="17"/>
    </location>
</feature>
<proteinExistence type="predicted"/>
<dbReference type="EMBL" id="AOMA01000067">
    <property type="protein sequence ID" value="EMA41163.1"/>
    <property type="molecule type" value="Genomic_DNA"/>
</dbReference>
<protein>
    <recommendedName>
        <fullName evidence="2">SprT-like domain-containing protein</fullName>
    </recommendedName>
</protein>
<organism evidence="3 4">
    <name type="scientific">Halobiforma nitratireducens JCM 10879</name>
    <dbReference type="NCBI Taxonomy" id="1227454"/>
    <lineage>
        <taxon>Archaea</taxon>
        <taxon>Methanobacteriati</taxon>
        <taxon>Methanobacteriota</taxon>
        <taxon>Stenosarchaea group</taxon>
        <taxon>Halobacteria</taxon>
        <taxon>Halobacteriales</taxon>
        <taxon>Natrialbaceae</taxon>
        <taxon>Halobiforma</taxon>
    </lineage>
</organism>
<comment type="caution">
    <text evidence="3">The sequence shown here is derived from an EMBL/GenBank/DDBJ whole genome shotgun (WGS) entry which is preliminary data.</text>
</comment>
<dbReference type="SMART" id="SM00731">
    <property type="entry name" value="SprT"/>
    <property type="match status" value="1"/>
</dbReference>
<evidence type="ECO:0000259" key="2">
    <source>
        <dbReference type="SMART" id="SM00731"/>
    </source>
</evidence>
<dbReference type="Pfam" id="PF10263">
    <property type="entry name" value="SprT-like"/>
    <property type="match status" value="1"/>
</dbReference>
<gene>
    <name evidence="3" type="ORF">C446_06385</name>
</gene>
<dbReference type="OrthoDB" id="350006at2157"/>
<name>M0M6Y9_9EURY</name>
<dbReference type="AlphaFoldDB" id="M0M6Y9"/>
<dbReference type="GO" id="GO:0006950">
    <property type="term" value="P:response to stress"/>
    <property type="evidence" value="ECO:0007669"/>
    <property type="project" value="UniProtKB-ARBA"/>
</dbReference>
<keyword evidence="4" id="KW-1185">Reference proteome</keyword>
<feature type="region of interest" description="Disordered" evidence="1">
    <location>
        <begin position="1"/>
        <end position="31"/>
    </location>
</feature>
<dbReference type="Proteomes" id="UP000011607">
    <property type="component" value="Unassembled WGS sequence"/>
</dbReference>
<evidence type="ECO:0000313" key="3">
    <source>
        <dbReference type="EMBL" id="EMA41163.1"/>
    </source>
</evidence>
<dbReference type="eggNOG" id="arCOG08163">
    <property type="taxonomic scope" value="Archaea"/>
</dbReference>